<sequence>MLQEHHHLDALVVGTGFSGIYTLYTLLNEGLQVEAIEKESDLGGTWYVNQYPGALSDSWSHVYRYSFDEELLQTYPAARAYSTQPEILAYLKHVVERHDLRKHMHFNTKMVAAKWDDEAKVWRVQCQTGDIYRVRYLITALGPLVKPSMPDIPGIDSFKGQIVHTSTWDPSIRVENKRVGVIGVGSSGVQTVTAIASKVKSLHVFIRTPQYSIPANDRPVTSEERQLINEQYPQIWSNVMSSAVGMGFQESTRSLMSMPPQEREEILEHIWRVGNGIQLMFGAFSDVITDEAANEEVCRFIRKKIAETVKDLQKRAVLTPWGLWNRRPLSDSGYYEQFNRENVYAIDIKTHPLIEATPDGLRTADGRLHELDIIINATGFDALDGTYDGIDIQGRNKGEVLSDRWKRAGPGCYLGCAVAGYPNLLTLVGPRSAFGNIPPVLEMQGTFLRDMIRRAEEISAQTGRQCEIEPTEHGERNWTEICEQTAQQTVFGKGNSWMMGKNVPGKAVTSLMYLGGLATFRGMLEDSQAKGFAGFKSPLGTPEEAARL</sequence>
<protein>
    <recommendedName>
        <fullName evidence="7">FAD/NAD(P)-binding domain-containing protein</fullName>
    </recommendedName>
</protein>
<dbReference type="InterPro" id="IPR020946">
    <property type="entry name" value="Flavin_mOase-like"/>
</dbReference>
<dbReference type="OMA" id="TWSHLYR"/>
<evidence type="ECO:0000256" key="2">
    <source>
        <dbReference type="ARBA" id="ARBA00022827"/>
    </source>
</evidence>
<dbReference type="OrthoDB" id="66881at2759"/>
<evidence type="ECO:0008006" key="7">
    <source>
        <dbReference type="Google" id="ProtNLM"/>
    </source>
</evidence>
<evidence type="ECO:0000256" key="3">
    <source>
        <dbReference type="ARBA" id="ARBA00022857"/>
    </source>
</evidence>
<evidence type="ECO:0000256" key="1">
    <source>
        <dbReference type="ARBA" id="ARBA00022630"/>
    </source>
</evidence>
<dbReference type="GO" id="GO:0004499">
    <property type="term" value="F:N,N-dimethylaniline monooxygenase activity"/>
    <property type="evidence" value="ECO:0007669"/>
    <property type="project" value="InterPro"/>
</dbReference>
<dbReference type="Gene3D" id="3.50.50.60">
    <property type="entry name" value="FAD/NAD(P)-binding domain"/>
    <property type="match status" value="2"/>
</dbReference>
<dbReference type="STRING" id="602072.A0A1R3RDF0"/>
<dbReference type="VEuPathDB" id="FungiDB:ASPCADRAFT_55488"/>
<reference evidence="6" key="1">
    <citation type="journal article" date="2017" name="Genome Biol.">
        <title>Comparative genomics reveals high biological diversity and specific adaptations in the industrially and medically important fungal genus Aspergillus.</title>
        <authorList>
            <person name="de Vries R.P."/>
            <person name="Riley R."/>
            <person name="Wiebenga A."/>
            <person name="Aguilar-Osorio G."/>
            <person name="Amillis S."/>
            <person name="Uchima C.A."/>
            <person name="Anderluh G."/>
            <person name="Asadollahi M."/>
            <person name="Askin M."/>
            <person name="Barry K."/>
            <person name="Battaglia E."/>
            <person name="Bayram O."/>
            <person name="Benocci T."/>
            <person name="Braus-Stromeyer S.A."/>
            <person name="Caldana C."/>
            <person name="Canovas D."/>
            <person name="Cerqueira G.C."/>
            <person name="Chen F."/>
            <person name="Chen W."/>
            <person name="Choi C."/>
            <person name="Clum A."/>
            <person name="Dos Santos R.A."/>
            <person name="Damasio A.R."/>
            <person name="Diallinas G."/>
            <person name="Emri T."/>
            <person name="Fekete E."/>
            <person name="Flipphi M."/>
            <person name="Freyberg S."/>
            <person name="Gallo A."/>
            <person name="Gournas C."/>
            <person name="Habgood R."/>
            <person name="Hainaut M."/>
            <person name="Harispe M.L."/>
            <person name="Henrissat B."/>
            <person name="Hilden K.S."/>
            <person name="Hope R."/>
            <person name="Hossain A."/>
            <person name="Karabika E."/>
            <person name="Karaffa L."/>
            <person name="Karanyi Z."/>
            <person name="Krasevec N."/>
            <person name="Kuo A."/>
            <person name="Kusch H."/>
            <person name="LaButti K."/>
            <person name="Lagendijk E.L."/>
            <person name="Lapidus A."/>
            <person name="Levasseur A."/>
            <person name="Lindquist E."/>
            <person name="Lipzen A."/>
            <person name="Logrieco A.F."/>
            <person name="MacCabe A."/>
            <person name="Maekelae M.R."/>
            <person name="Malavazi I."/>
            <person name="Melin P."/>
            <person name="Meyer V."/>
            <person name="Mielnichuk N."/>
            <person name="Miskei M."/>
            <person name="Molnar A.P."/>
            <person name="Mule G."/>
            <person name="Ngan C.Y."/>
            <person name="Orejas M."/>
            <person name="Orosz E."/>
            <person name="Ouedraogo J.P."/>
            <person name="Overkamp K.M."/>
            <person name="Park H.-S."/>
            <person name="Perrone G."/>
            <person name="Piumi F."/>
            <person name="Punt P.J."/>
            <person name="Ram A.F."/>
            <person name="Ramon A."/>
            <person name="Rauscher S."/>
            <person name="Record E."/>
            <person name="Riano-Pachon D.M."/>
            <person name="Robert V."/>
            <person name="Roehrig J."/>
            <person name="Ruller R."/>
            <person name="Salamov A."/>
            <person name="Salih N.S."/>
            <person name="Samson R.A."/>
            <person name="Sandor E."/>
            <person name="Sanguinetti M."/>
            <person name="Schuetze T."/>
            <person name="Sepcic K."/>
            <person name="Shelest E."/>
            <person name="Sherlock G."/>
            <person name="Sophianopoulou V."/>
            <person name="Squina F.M."/>
            <person name="Sun H."/>
            <person name="Susca A."/>
            <person name="Todd R.B."/>
            <person name="Tsang A."/>
            <person name="Unkles S.E."/>
            <person name="van de Wiele N."/>
            <person name="van Rossen-Uffink D."/>
            <person name="Oliveira J.V."/>
            <person name="Vesth T.C."/>
            <person name="Visser J."/>
            <person name="Yu J.-H."/>
            <person name="Zhou M."/>
            <person name="Andersen M.R."/>
            <person name="Archer D.B."/>
            <person name="Baker S.E."/>
            <person name="Benoit I."/>
            <person name="Brakhage A.A."/>
            <person name="Braus G.H."/>
            <person name="Fischer R."/>
            <person name="Frisvad J.C."/>
            <person name="Goldman G.H."/>
            <person name="Houbraken J."/>
            <person name="Oakley B."/>
            <person name="Pocsi I."/>
            <person name="Scazzocchio C."/>
            <person name="Seiboth B."/>
            <person name="vanKuyk P.A."/>
            <person name="Wortman J."/>
            <person name="Dyer P.S."/>
            <person name="Grigoriev I.V."/>
        </authorList>
    </citation>
    <scope>NUCLEOTIDE SEQUENCE [LARGE SCALE GENOMIC DNA]</scope>
    <source>
        <strain evidence="6">ITEM 5010</strain>
    </source>
</reference>
<evidence type="ECO:0000313" key="5">
    <source>
        <dbReference type="EMBL" id="OOF92510.1"/>
    </source>
</evidence>
<dbReference type="GO" id="GO:0050661">
    <property type="term" value="F:NADP binding"/>
    <property type="evidence" value="ECO:0007669"/>
    <property type="project" value="InterPro"/>
</dbReference>
<gene>
    <name evidence="5" type="ORF">ASPCADRAFT_55488</name>
</gene>
<name>A0A1R3RDF0_ASPC5</name>
<keyword evidence="4" id="KW-0560">Oxidoreductase</keyword>
<evidence type="ECO:0000256" key="4">
    <source>
        <dbReference type="ARBA" id="ARBA00023002"/>
    </source>
</evidence>
<dbReference type="Proteomes" id="UP000188318">
    <property type="component" value="Unassembled WGS sequence"/>
</dbReference>
<proteinExistence type="predicted"/>
<dbReference type="EMBL" id="KV907507">
    <property type="protein sequence ID" value="OOF92510.1"/>
    <property type="molecule type" value="Genomic_DNA"/>
</dbReference>
<dbReference type="Pfam" id="PF00743">
    <property type="entry name" value="FMO-like"/>
    <property type="match status" value="1"/>
</dbReference>
<dbReference type="InterPro" id="IPR036188">
    <property type="entry name" value="FAD/NAD-bd_sf"/>
</dbReference>
<dbReference type="InterPro" id="IPR050775">
    <property type="entry name" value="FAD-binding_Monooxygenases"/>
</dbReference>
<dbReference type="GO" id="GO:0050660">
    <property type="term" value="F:flavin adenine dinucleotide binding"/>
    <property type="evidence" value="ECO:0007669"/>
    <property type="project" value="InterPro"/>
</dbReference>
<dbReference type="PANTHER" id="PTHR43098">
    <property type="entry name" value="L-ORNITHINE N(5)-MONOOXYGENASE-RELATED"/>
    <property type="match status" value="1"/>
</dbReference>
<accession>A0A1R3RDF0</accession>
<dbReference type="AlphaFoldDB" id="A0A1R3RDF0"/>
<dbReference type="PANTHER" id="PTHR43098:SF5">
    <property type="entry name" value="DUAL-FUNCTIONAL MONOOXYGENASE_METHYLTRANSFERASE PSOF"/>
    <property type="match status" value="1"/>
</dbReference>
<organism evidence="5 6">
    <name type="scientific">Aspergillus carbonarius (strain ITEM 5010)</name>
    <dbReference type="NCBI Taxonomy" id="602072"/>
    <lineage>
        <taxon>Eukaryota</taxon>
        <taxon>Fungi</taxon>
        <taxon>Dikarya</taxon>
        <taxon>Ascomycota</taxon>
        <taxon>Pezizomycotina</taxon>
        <taxon>Eurotiomycetes</taxon>
        <taxon>Eurotiomycetidae</taxon>
        <taxon>Eurotiales</taxon>
        <taxon>Aspergillaceae</taxon>
        <taxon>Aspergillus</taxon>
        <taxon>Aspergillus subgen. Circumdati</taxon>
    </lineage>
</organism>
<dbReference type="SUPFAM" id="SSF51905">
    <property type="entry name" value="FAD/NAD(P)-binding domain"/>
    <property type="match status" value="2"/>
</dbReference>
<keyword evidence="3" id="KW-0521">NADP</keyword>
<keyword evidence="6" id="KW-1185">Reference proteome</keyword>
<evidence type="ECO:0000313" key="6">
    <source>
        <dbReference type="Proteomes" id="UP000188318"/>
    </source>
</evidence>
<keyword evidence="2" id="KW-0274">FAD</keyword>
<keyword evidence="1" id="KW-0285">Flavoprotein</keyword>